<keyword evidence="3" id="KW-1185">Reference proteome</keyword>
<feature type="transmembrane region" description="Helical" evidence="1">
    <location>
        <begin position="46"/>
        <end position="66"/>
    </location>
</feature>
<accession>A0A4U3M6N9</accession>
<gene>
    <name evidence="2" type="ORF">FDA94_28630</name>
</gene>
<evidence type="ECO:0000313" key="2">
    <source>
        <dbReference type="EMBL" id="TKK84598.1"/>
    </source>
</evidence>
<reference evidence="2 3" key="1">
    <citation type="submission" date="2019-04" db="EMBL/GenBank/DDBJ databases">
        <title>Herbidospora sp. NEAU-GS14.nov., a novel actinomycete isolated from soil.</title>
        <authorList>
            <person name="Han L."/>
        </authorList>
    </citation>
    <scope>NUCLEOTIDE SEQUENCE [LARGE SCALE GENOMIC DNA]</scope>
    <source>
        <strain evidence="2 3">NEAU-GS14</strain>
    </source>
</reference>
<feature type="transmembrane region" description="Helical" evidence="1">
    <location>
        <begin position="6"/>
        <end position="25"/>
    </location>
</feature>
<protein>
    <submittedName>
        <fullName evidence="2">Uncharacterized protein</fullName>
    </submittedName>
</protein>
<evidence type="ECO:0000256" key="1">
    <source>
        <dbReference type="SAM" id="Phobius"/>
    </source>
</evidence>
<dbReference type="Proteomes" id="UP000308705">
    <property type="component" value="Unassembled WGS sequence"/>
</dbReference>
<dbReference type="EMBL" id="SZQA01000033">
    <property type="protein sequence ID" value="TKK84598.1"/>
    <property type="molecule type" value="Genomic_DNA"/>
</dbReference>
<keyword evidence="1" id="KW-0812">Transmembrane</keyword>
<keyword evidence="1" id="KW-1133">Transmembrane helix</keyword>
<dbReference type="RefSeq" id="WP_137250182.1">
    <property type="nucleotide sequence ID" value="NZ_SZQA01000033.1"/>
</dbReference>
<name>A0A4U3M6N9_9ACTN</name>
<sequence length="171" mass="19840">MNLVEQMVIGFSFVTGVFGGGIYVARPMVRHFWRWSQGSEAQRRRTVQAWVTAYALTWPLVAPILWGRVVIEHLVDELRPPGDEDDGVSIENVMFLRSALSCSQANIQAAYEELRRRGEEIDRLEKQLRARGSDIDRVIRKNELLSYRLLRSEEHNQYLRAKPKKVVDWGD</sequence>
<comment type="caution">
    <text evidence="2">The sequence shown here is derived from an EMBL/GenBank/DDBJ whole genome shotgun (WGS) entry which is preliminary data.</text>
</comment>
<evidence type="ECO:0000313" key="3">
    <source>
        <dbReference type="Proteomes" id="UP000308705"/>
    </source>
</evidence>
<organism evidence="2 3">
    <name type="scientific">Herbidospora galbida</name>
    <dbReference type="NCBI Taxonomy" id="2575442"/>
    <lineage>
        <taxon>Bacteria</taxon>
        <taxon>Bacillati</taxon>
        <taxon>Actinomycetota</taxon>
        <taxon>Actinomycetes</taxon>
        <taxon>Streptosporangiales</taxon>
        <taxon>Streptosporangiaceae</taxon>
        <taxon>Herbidospora</taxon>
    </lineage>
</organism>
<keyword evidence="1" id="KW-0472">Membrane</keyword>
<proteinExistence type="predicted"/>
<dbReference type="AlphaFoldDB" id="A0A4U3M6N9"/>